<accession>A0A2S2QLD5</accession>
<organism evidence="1">
    <name type="scientific">Sipha flava</name>
    <name type="common">yellow sugarcane aphid</name>
    <dbReference type="NCBI Taxonomy" id="143950"/>
    <lineage>
        <taxon>Eukaryota</taxon>
        <taxon>Metazoa</taxon>
        <taxon>Ecdysozoa</taxon>
        <taxon>Arthropoda</taxon>
        <taxon>Hexapoda</taxon>
        <taxon>Insecta</taxon>
        <taxon>Pterygota</taxon>
        <taxon>Neoptera</taxon>
        <taxon>Paraneoptera</taxon>
        <taxon>Hemiptera</taxon>
        <taxon>Sternorrhyncha</taxon>
        <taxon>Aphidomorpha</taxon>
        <taxon>Aphidoidea</taxon>
        <taxon>Aphididae</taxon>
        <taxon>Sipha</taxon>
    </lineage>
</organism>
<reference evidence="1" key="1">
    <citation type="submission" date="2018-04" db="EMBL/GenBank/DDBJ databases">
        <title>Transcriptome assembly of Sipha flava.</title>
        <authorList>
            <person name="Scully E.D."/>
            <person name="Geib S.M."/>
            <person name="Palmer N.A."/>
            <person name="Koch K."/>
            <person name="Bradshaw J."/>
            <person name="Heng-Moss T."/>
            <person name="Sarath G."/>
        </authorList>
    </citation>
    <scope>NUCLEOTIDE SEQUENCE</scope>
</reference>
<dbReference type="EMBL" id="GGMS01009315">
    <property type="protein sequence ID" value="MBY78518.1"/>
    <property type="molecule type" value="Transcribed_RNA"/>
</dbReference>
<gene>
    <name evidence="1" type="ORF">g.65327</name>
</gene>
<name>A0A2S2QLD5_9HEMI</name>
<protein>
    <submittedName>
        <fullName evidence="1">Uncharacterized protein</fullName>
    </submittedName>
</protein>
<sequence length="193" mass="21558">MIPIFRLGNETSNSAAVESSFRKLKNITFKNVSLPTNIENFIEHHTASLKGSSLLRLNRYMPVSISTEDNFTTVIDDIDDSFDNVVVQSTKSGNNSDEVSCLLCVSGSLQTENRFLKCNTCGISVHAISSCSTHKQGQDNERICLKCFKTDTTMATHLSEENIAVEKWNKKSKKNNVILIRIFVLIQTYGISK</sequence>
<dbReference type="AlphaFoldDB" id="A0A2S2QLD5"/>
<evidence type="ECO:0000313" key="1">
    <source>
        <dbReference type="EMBL" id="MBY78518.1"/>
    </source>
</evidence>
<proteinExistence type="predicted"/>